<keyword evidence="4 7" id="KW-0597">Phosphoprotein</keyword>
<dbReference type="SUPFAM" id="SSF55874">
    <property type="entry name" value="ATPase domain of HSP90 chaperone/DNA topoisomerase II/histidine kinase"/>
    <property type="match status" value="1"/>
</dbReference>
<dbReference type="CDD" id="cd00075">
    <property type="entry name" value="HATPase"/>
    <property type="match status" value="1"/>
</dbReference>
<dbReference type="InterPro" id="IPR003661">
    <property type="entry name" value="HisK_dim/P_dom"/>
</dbReference>
<dbReference type="SUPFAM" id="SSF52172">
    <property type="entry name" value="CheY-like"/>
    <property type="match status" value="1"/>
</dbReference>
<dbReference type="PROSITE" id="PS50113">
    <property type="entry name" value="PAC"/>
    <property type="match status" value="1"/>
</dbReference>
<dbReference type="PROSITE" id="PS50109">
    <property type="entry name" value="HIS_KIN"/>
    <property type="match status" value="1"/>
</dbReference>
<dbReference type="InterPro" id="IPR000014">
    <property type="entry name" value="PAS"/>
</dbReference>
<evidence type="ECO:0000313" key="12">
    <source>
        <dbReference type="EMBL" id="MUI15936.1"/>
    </source>
</evidence>
<dbReference type="EMBL" id="WNWM01000002">
    <property type="protein sequence ID" value="MUI15936.1"/>
    <property type="molecule type" value="Genomic_DNA"/>
</dbReference>
<dbReference type="InterPro" id="IPR001610">
    <property type="entry name" value="PAC"/>
</dbReference>
<evidence type="ECO:0000256" key="2">
    <source>
        <dbReference type="ARBA" id="ARBA00004429"/>
    </source>
</evidence>
<dbReference type="Pfam" id="PF00512">
    <property type="entry name" value="HisKA"/>
    <property type="match status" value="1"/>
</dbReference>
<evidence type="ECO:0000256" key="7">
    <source>
        <dbReference type="PROSITE-ProRule" id="PRU00169"/>
    </source>
</evidence>
<dbReference type="AlphaFoldDB" id="A0A6I3XK65"/>
<dbReference type="CDD" id="cd00082">
    <property type="entry name" value="HisKA"/>
    <property type="match status" value="1"/>
</dbReference>
<dbReference type="OrthoDB" id="8552871at2"/>
<keyword evidence="5" id="KW-0808">Transferase</keyword>
<protein>
    <recommendedName>
        <fullName evidence="3">histidine kinase</fullName>
        <ecNumber evidence="3">2.7.13.3</ecNumber>
    </recommendedName>
</protein>
<comment type="subcellular location">
    <subcellularLocation>
        <location evidence="2">Cell inner membrane</location>
        <topology evidence="2">Multi-pass membrane protein</topology>
    </subcellularLocation>
</comment>
<dbReference type="Gene3D" id="3.30.450.20">
    <property type="entry name" value="PAS domain"/>
    <property type="match status" value="4"/>
</dbReference>
<dbReference type="InterPro" id="IPR001789">
    <property type="entry name" value="Sig_transdc_resp-reg_receiver"/>
</dbReference>
<organism evidence="12 13">
    <name type="scientific">Pseudoduganella dura</name>
    <dbReference type="NCBI Taxonomy" id="321982"/>
    <lineage>
        <taxon>Bacteria</taxon>
        <taxon>Pseudomonadati</taxon>
        <taxon>Pseudomonadota</taxon>
        <taxon>Betaproteobacteria</taxon>
        <taxon>Burkholderiales</taxon>
        <taxon>Oxalobacteraceae</taxon>
        <taxon>Telluria group</taxon>
        <taxon>Pseudoduganella</taxon>
    </lineage>
</organism>
<feature type="domain" description="PAC" evidence="11">
    <location>
        <begin position="360"/>
        <end position="412"/>
    </location>
</feature>
<dbReference type="SMART" id="SM00086">
    <property type="entry name" value="PAC"/>
    <property type="match status" value="2"/>
</dbReference>
<comment type="caution">
    <text evidence="12">The sequence shown here is derived from an EMBL/GenBank/DDBJ whole genome shotgun (WGS) entry which is preliminary data.</text>
</comment>
<evidence type="ECO:0000256" key="6">
    <source>
        <dbReference type="ARBA" id="ARBA00022777"/>
    </source>
</evidence>
<evidence type="ECO:0000259" key="9">
    <source>
        <dbReference type="PROSITE" id="PS50110"/>
    </source>
</evidence>
<reference evidence="12 13" key="1">
    <citation type="submission" date="2019-11" db="EMBL/GenBank/DDBJ databases">
        <title>Draft Genome Sequences of Six Type Strains of the Genus Massilia.</title>
        <authorList>
            <person name="Miess H."/>
            <person name="Frediansyah A."/>
            <person name="Goeker M."/>
            <person name="Gross H."/>
        </authorList>
    </citation>
    <scope>NUCLEOTIDE SEQUENCE [LARGE SCALE GENOMIC DNA]</scope>
    <source>
        <strain evidence="12 13">DSM 17513</strain>
    </source>
</reference>
<dbReference type="FunFam" id="3.30.565.10:FF:000006">
    <property type="entry name" value="Sensor histidine kinase WalK"/>
    <property type="match status" value="1"/>
</dbReference>
<evidence type="ECO:0000256" key="4">
    <source>
        <dbReference type="ARBA" id="ARBA00022553"/>
    </source>
</evidence>
<evidence type="ECO:0000259" key="11">
    <source>
        <dbReference type="PROSITE" id="PS50113"/>
    </source>
</evidence>
<dbReference type="CDD" id="cd17580">
    <property type="entry name" value="REC_2_DhkD-like"/>
    <property type="match status" value="1"/>
</dbReference>
<dbReference type="InterPro" id="IPR003594">
    <property type="entry name" value="HATPase_dom"/>
</dbReference>
<feature type="domain" description="PAS" evidence="10">
    <location>
        <begin position="287"/>
        <end position="357"/>
    </location>
</feature>
<dbReference type="PROSITE" id="PS50112">
    <property type="entry name" value="PAS"/>
    <property type="match status" value="1"/>
</dbReference>
<dbReference type="InterPro" id="IPR005467">
    <property type="entry name" value="His_kinase_dom"/>
</dbReference>
<dbReference type="SMART" id="SM00387">
    <property type="entry name" value="HATPase_c"/>
    <property type="match status" value="1"/>
</dbReference>
<dbReference type="Proteomes" id="UP000431684">
    <property type="component" value="Unassembled WGS sequence"/>
</dbReference>
<dbReference type="GO" id="GO:0000155">
    <property type="term" value="F:phosphorelay sensor kinase activity"/>
    <property type="evidence" value="ECO:0007669"/>
    <property type="project" value="InterPro"/>
</dbReference>
<dbReference type="InterPro" id="IPR004358">
    <property type="entry name" value="Sig_transdc_His_kin-like_C"/>
</dbReference>
<dbReference type="InterPro" id="IPR035965">
    <property type="entry name" value="PAS-like_dom_sf"/>
</dbReference>
<evidence type="ECO:0000256" key="1">
    <source>
        <dbReference type="ARBA" id="ARBA00000085"/>
    </source>
</evidence>
<dbReference type="Pfam" id="PF08448">
    <property type="entry name" value="PAS_4"/>
    <property type="match status" value="3"/>
</dbReference>
<evidence type="ECO:0000259" key="10">
    <source>
        <dbReference type="PROSITE" id="PS50112"/>
    </source>
</evidence>
<dbReference type="Gene3D" id="1.10.287.130">
    <property type="match status" value="1"/>
</dbReference>
<dbReference type="NCBIfam" id="TIGR00229">
    <property type="entry name" value="sensory_box"/>
    <property type="match status" value="2"/>
</dbReference>
<dbReference type="SMART" id="SM00448">
    <property type="entry name" value="REC"/>
    <property type="match status" value="1"/>
</dbReference>
<sequence>MNDLSVRPLSVSDDAIKGLMSDDAPSGLPLPTLATQLFESSPDCVKLLSSDGRVLSMNVNGQCAMEIDDFAAVAGATWKSFWPLEAQASIDAALAAAIGGGTGHFQAMCPTAKGTPKWWDVLVTVAANPFDGSRNLLVVSRDITASELAARELRAANERLAEVFRQAPAFMCVLRGPDHVFDMVNDRYLQLVGNRDLVGRPVRAALPEVGGQGFFELLDAVYRSGEPFVGHDMPVMLQRQPGTPLEQCFIDIVHSALRDADGRITGVLVHGVDQTHRRLAEMALYQSRERFEKIVSQAATGVVEMDMAGRITFANRRYYDMLGYAGDELIGATAADVTAPDSLQATLDAVSRLMADGEGFVIDKHYLRKDGSLMPATSSVNALRGPAGEFQGLVAIVLDTTASERADRDLRASEDRYRTLFDSMDQGFCVIEMIADDTGRPVDYRFVEMNRMFEQHTGLANATGRTAKELVPTLDDFWVDTYGRVALTGVAARFENEAPALGRWFDVYATPFDAPGSRRVGLLFTDITARKAANQRLRRLAADLSEADRRKTEFLATLAHELRNPLAPIRSGLAVMRMGGDRVVPKVREVMERQVEHMVHLIDDLLDIARISGGKLELRKGRADLRKVLSSAVETSQPSIEAGRHVLAVDMAEEAMFADVDAVRIAQVVSNLLNNAAKYTPPGGLIRLAMDREGGEAVISVTDTGVGIPAESIGGVFDMFSQVSRHLDLAQGGLGIGLSLVRRLVEMHGGQVTARSDGIDAGSHFTVRLPLLDAAAAVDTARAEAGERPAGAAALPMPGLNVLVVDDNVDAAQTLAMILELGGHATRVAHNGVEAMAAVREFTPHVAFLDIGMPEMNGYETALAMRQLPGLRGVRLVALTGWGTETDRNRSTEAGFDEHLTKPVQAADVQAILAGIDAGA</sequence>
<dbReference type="PROSITE" id="PS50110">
    <property type="entry name" value="RESPONSE_REGULATORY"/>
    <property type="match status" value="1"/>
</dbReference>
<gene>
    <name evidence="12" type="ORF">GJV26_26255</name>
</gene>
<evidence type="ECO:0000256" key="5">
    <source>
        <dbReference type="ARBA" id="ARBA00022679"/>
    </source>
</evidence>
<dbReference type="InterPro" id="IPR036890">
    <property type="entry name" value="HATPase_C_sf"/>
</dbReference>
<dbReference type="GO" id="GO:0009927">
    <property type="term" value="F:histidine phosphotransfer kinase activity"/>
    <property type="evidence" value="ECO:0007669"/>
    <property type="project" value="TreeGrafter"/>
</dbReference>
<accession>A0A6I3XK65</accession>
<dbReference type="Pfam" id="PF13188">
    <property type="entry name" value="PAS_8"/>
    <property type="match status" value="1"/>
</dbReference>
<dbReference type="InterPro" id="IPR011006">
    <property type="entry name" value="CheY-like_superfamily"/>
</dbReference>
<evidence type="ECO:0000313" key="13">
    <source>
        <dbReference type="Proteomes" id="UP000431684"/>
    </source>
</evidence>
<evidence type="ECO:0000256" key="3">
    <source>
        <dbReference type="ARBA" id="ARBA00012438"/>
    </source>
</evidence>
<dbReference type="SUPFAM" id="SSF55785">
    <property type="entry name" value="PYP-like sensor domain (PAS domain)"/>
    <property type="match status" value="4"/>
</dbReference>
<dbReference type="PANTHER" id="PTHR43047:SF72">
    <property type="entry name" value="OSMOSENSING HISTIDINE PROTEIN KINASE SLN1"/>
    <property type="match status" value="1"/>
</dbReference>
<feature type="domain" description="Histidine kinase" evidence="8">
    <location>
        <begin position="557"/>
        <end position="773"/>
    </location>
</feature>
<dbReference type="SMART" id="SM00388">
    <property type="entry name" value="HisKA"/>
    <property type="match status" value="1"/>
</dbReference>
<dbReference type="EC" id="2.7.13.3" evidence="3"/>
<comment type="catalytic activity">
    <reaction evidence="1">
        <text>ATP + protein L-histidine = ADP + protein N-phospho-L-histidine.</text>
        <dbReference type="EC" id="2.7.13.3"/>
    </reaction>
</comment>
<dbReference type="Pfam" id="PF02518">
    <property type="entry name" value="HATPase_c"/>
    <property type="match status" value="1"/>
</dbReference>
<dbReference type="CDD" id="cd00130">
    <property type="entry name" value="PAS"/>
    <property type="match status" value="1"/>
</dbReference>
<dbReference type="Gene3D" id="3.40.50.2300">
    <property type="match status" value="1"/>
</dbReference>
<dbReference type="SUPFAM" id="SSF47384">
    <property type="entry name" value="Homodimeric domain of signal transducing histidine kinase"/>
    <property type="match status" value="1"/>
</dbReference>
<dbReference type="Pfam" id="PF00072">
    <property type="entry name" value="Response_reg"/>
    <property type="match status" value="1"/>
</dbReference>
<evidence type="ECO:0000259" key="8">
    <source>
        <dbReference type="PROSITE" id="PS50109"/>
    </source>
</evidence>
<feature type="modified residue" description="4-aspartylphosphate" evidence="7">
    <location>
        <position position="850"/>
    </location>
</feature>
<dbReference type="SMART" id="SM00091">
    <property type="entry name" value="PAS"/>
    <property type="match status" value="3"/>
</dbReference>
<proteinExistence type="predicted"/>
<dbReference type="Gene3D" id="3.30.565.10">
    <property type="entry name" value="Histidine kinase-like ATPase, C-terminal domain"/>
    <property type="match status" value="1"/>
</dbReference>
<dbReference type="PANTHER" id="PTHR43047">
    <property type="entry name" value="TWO-COMPONENT HISTIDINE PROTEIN KINASE"/>
    <property type="match status" value="1"/>
</dbReference>
<keyword evidence="6" id="KW-0418">Kinase</keyword>
<feature type="domain" description="Response regulatory" evidence="9">
    <location>
        <begin position="801"/>
        <end position="917"/>
    </location>
</feature>
<dbReference type="InterPro" id="IPR000700">
    <property type="entry name" value="PAS-assoc_C"/>
</dbReference>
<dbReference type="InterPro" id="IPR013656">
    <property type="entry name" value="PAS_4"/>
</dbReference>
<keyword evidence="13" id="KW-1185">Reference proteome</keyword>
<name>A0A6I3XK65_9BURK</name>
<dbReference type="PRINTS" id="PR00344">
    <property type="entry name" value="BCTRLSENSOR"/>
</dbReference>
<dbReference type="GO" id="GO:0005886">
    <property type="term" value="C:plasma membrane"/>
    <property type="evidence" value="ECO:0007669"/>
    <property type="project" value="UniProtKB-SubCell"/>
</dbReference>
<dbReference type="InterPro" id="IPR036097">
    <property type="entry name" value="HisK_dim/P_sf"/>
</dbReference>